<dbReference type="EMBL" id="KI925454">
    <property type="protein sequence ID" value="ETW87625.1"/>
    <property type="molecule type" value="Genomic_DNA"/>
</dbReference>
<evidence type="ECO:0000256" key="1">
    <source>
        <dbReference type="SAM" id="Phobius"/>
    </source>
</evidence>
<dbReference type="Proteomes" id="UP000030671">
    <property type="component" value="Unassembled WGS sequence"/>
</dbReference>
<dbReference type="InterPro" id="IPR052413">
    <property type="entry name" value="SUR7_domain"/>
</dbReference>
<feature type="transmembrane region" description="Helical" evidence="1">
    <location>
        <begin position="149"/>
        <end position="169"/>
    </location>
</feature>
<protein>
    <recommendedName>
        <fullName evidence="4">Actin cortical patch SUR7/pH-response regulator PalI</fullName>
    </recommendedName>
</protein>
<dbReference type="InterPro" id="IPR009571">
    <property type="entry name" value="SUR7/Rim9-like_fungi"/>
</dbReference>
<accession>W4KQE7</accession>
<keyword evidence="3" id="KW-1185">Reference proteome</keyword>
<dbReference type="RefSeq" id="XP_009540299.1">
    <property type="nucleotide sequence ID" value="XM_009542004.1"/>
</dbReference>
<feature type="transmembrane region" description="Helical" evidence="1">
    <location>
        <begin position="175"/>
        <end position="199"/>
    </location>
</feature>
<gene>
    <name evidence="2" type="ORF">HETIRDRAFT_31593</name>
</gene>
<dbReference type="PANTHER" id="PTHR28019:SF2">
    <property type="entry name" value="CELL MEMBRANE PROTEIN YLR413W-RELATED"/>
    <property type="match status" value="1"/>
</dbReference>
<dbReference type="HOGENOM" id="CLU_094315_0_0_1"/>
<dbReference type="OrthoDB" id="3349852at2759"/>
<feature type="transmembrane region" description="Helical" evidence="1">
    <location>
        <begin position="229"/>
        <end position="247"/>
    </location>
</feature>
<keyword evidence="1" id="KW-0472">Membrane</keyword>
<evidence type="ECO:0000313" key="2">
    <source>
        <dbReference type="EMBL" id="ETW87625.1"/>
    </source>
</evidence>
<dbReference type="GO" id="GO:0005886">
    <property type="term" value="C:plasma membrane"/>
    <property type="evidence" value="ECO:0007669"/>
    <property type="project" value="InterPro"/>
</dbReference>
<dbReference type="InParanoid" id="W4KQE7"/>
<organism evidence="2 3">
    <name type="scientific">Heterobasidion irregulare (strain TC 32-1)</name>
    <dbReference type="NCBI Taxonomy" id="747525"/>
    <lineage>
        <taxon>Eukaryota</taxon>
        <taxon>Fungi</taxon>
        <taxon>Dikarya</taxon>
        <taxon>Basidiomycota</taxon>
        <taxon>Agaricomycotina</taxon>
        <taxon>Agaricomycetes</taxon>
        <taxon>Russulales</taxon>
        <taxon>Bondarzewiaceae</taxon>
        <taxon>Heterobasidion</taxon>
        <taxon>Heterobasidion annosum species complex</taxon>
    </lineage>
</organism>
<dbReference type="KEGG" id="hir:HETIRDRAFT_31593"/>
<feature type="transmembrane region" description="Helical" evidence="1">
    <location>
        <begin position="6"/>
        <end position="27"/>
    </location>
</feature>
<dbReference type="GO" id="GO:0031505">
    <property type="term" value="P:fungal-type cell wall organization"/>
    <property type="evidence" value="ECO:0007669"/>
    <property type="project" value="TreeGrafter"/>
</dbReference>
<dbReference type="AlphaFoldDB" id="W4KQE7"/>
<dbReference type="GeneID" id="20670272"/>
<sequence>MRGELCIGSASIFSFAALLLLIFMHVGQTNVSSVPRKIAMAKVNVSLYGEGLTVGLGDAITGLYTTNDSAPLQAGAGLRQSYEFGLYSYCGYTTDVLGTCTNHTTARRYEPYDTITSDMRANYSQLTNFIIQGTTFKDSKYLGSNSKSAYYLLLLGTICTALALFTGVIKHTVAFLISACFAILGTIFLLAGSAIWTVIVHKSQDINTIIIGEPTAVSLGITVSTGTGIYLMWAAFACLFVSLIPYVSSCCTYRG</sequence>
<proteinExistence type="predicted"/>
<keyword evidence="1" id="KW-1133">Transmembrane helix</keyword>
<dbReference type="Pfam" id="PF06687">
    <property type="entry name" value="SUR7"/>
    <property type="match status" value="1"/>
</dbReference>
<dbReference type="eggNOG" id="ENOG502S1TA">
    <property type="taxonomic scope" value="Eukaryota"/>
</dbReference>
<dbReference type="PANTHER" id="PTHR28019">
    <property type="entry name" value="CELL MEMBRANE PROTEIN YLR413W-RELATED"/>
    <property type="match status" value="1"/>
</dbReference>
<dbReference type="GO" id="GO:0051285">
    <property type="term" value="C:cell cortex of cell tip"/>
    <property type="evidence" value="ECO:0007669"/>
    <property type="project" value="TreeGrafter"/>
</dbReference>
<keyword evidence="1" id="KW-0812">Transmembrane</keyword>
<evidence type="ECO:0008006" key="4">
    <source>
        <dbReference type="Google" id="ProtNLM"/>
    </source>
</evidence>
<reference evidence="2 3" key="1">
    <citation type="journal article" date="2012" name="New Phytol.">
        <title>Insight into trade-off between wood decay and parasitism from the genome of a fungal forest pathogen.</title>
        <authorList>
            <person name="Olson A."/>
            <person name="Aerts A."/>
            <person name="Asiegbu F."/>
            <person name="Belbahri L."/>
            <person name="Bouzid O."/>
            <person name="Broberg A."/>
            <person name="Canback B."/>
            <person name="Coutinho P.M."/>
            <person name="Cullen D."/>
            <person name="Dalman K."/>
            <person name="Deflorio G."/>
            <person name="van Diepen L.T."/>
            <person name="Dunand C."/>
            <person name="Duplessis S."/>
            <person name="Durling M."/>
            <person name="Gonthier P."/>
            <person name="Grimwood J."/>
            <person name="Fossdal C.G."/>
            <person name="Hansson D."/>
            <person name="Henrissat B."/>
            <person name="Hietala A."/>
            <person name="Himmelstrand K."/>
            <person name="Hoffmeister D."/>
            <person name="Hogberg N."/>
            <person name="James T.Y."/>
            <person name="Karlsson M."/>
            <person name="Kohler A."/>
            <person name="Kues U."/>
            <person name="Lee Y.H."/>
            <person name="Lin Y.C."/>
            <person name="Lind M."/>
            <person name="Lindquist E."/>
            <person name="Lombard V."/>
            <person name="Lucas S."/>
            <person name="Lunden K."/>
            <person name="Morin E."/>
            <person name="Murat C."/>
            <person name="Park J."/>
            <person name="Raffaello T."/>
            <person name="Rouze P."/>
            <person name="Salamov A."/>
            <person name="Schmutz J."/>
            <person name="Solheim H."/>
            <person name="Stahlberg J."/>
            <person name="Velez H."/>
            <person name="de Vries R.P."/>
            <person name="Wiebenga A."/>
            <person name="Woodward S."/>
            <person name="Yakovlev I."/>
            <person name="Garbelotto M."/>
            <person name="Martin F."/>
            <person name="Grigoriev I.V."/>
            <person name="Stenlid J."/>
        </authorList>
    </citation>
    <scope>NUCLEOTIDE SEQUENCE [LARGE SCALE GENOMIC DNA]</scope>
    <source>
        <strain evidence="2 3">TC 32-1</strain>
    </source>
</reference>
<evidence type="ECO:0000313" key="3">
    <source>
        <dbReference type="Proteomes" id="UP000030671"/>
    </source>
</evidence>
<name>W4KQE7_HETIT</name>